<evidence type="ECO:0000256" key="1">
    <source>
        <dbReference type="ARBA" id="ARBA00001933"/>
    </source>
</evidence>
<organism evidence="14">
    <name type="scientific">Candidatus Kentrum sp. DK</name>
    <dbReference type="NCBI Taxonomy" id="2126562"/>
    <lineage>
        <taxon>Bacteria</taxon>
        <taxon>Pseudomonadati</taxon>
        <taxon>Pseudomonadota</taxon>
        <taxon>Gammaproteobacteria</taxon>
        <taxon>Candidatus Kentrum</taxon>
    </lineage>
</organism>
<evidence type="ECO:0000256" key="8">
    <source>
        <dbReference type="ARBA" id="ARBA00022822"/>
    </source>
</evidence>
<dbReference type="Gene3D" id="3.40.50.1100">
    <property type="match status" value="2"/>
</dbReference>
<evidence type="ECO:0000256" key="3">
    <source>
        <dbReference type="ARBA" id="ARBA00004733"/>
    </source>
</evidence>
<reference evidence="14" key="1">
    <citation type="submission" date="2019-02" db="EMBL/GenBank/DDBJ databases">
        <authorList>
            <person name="Gruber-Vodicka R. H."/>
            <person name="Seah K. B. B."/>
        </authorList>
    </citation>
    <scope>NUCLEOTIDE SEQUENCE</scope>
    <source>
        <strain evidence="14">BECK_DK47</strain>
    </source>
</reference>
<dbReference type="InterPro" id="IPR006316">
    <property type="entry name" value="Trp_synth_b-like"/>
</dbReference>
<dbReference type="GO" id="GO:0030170">
    <property type="term" value="F:pyridoxal phosphate binding"/>
    <property type="evidence" value="ECO:0007669"/>
    <property type="project" value="InterPro"/>
</dbReference>
<dbReference type="PANTHER" id="PTHR48077:SF6">
    <property type="entry name" value="TRYPTOPHAN SYNTHASE"/>
    <property type="match status" value="1"/>
</dbReference>
<proteinExistence type="inferred from homology"/>
<gene>
    <name evidence="14" type="ORF">BECKDK2373B_GA0170837_101229</name>
</gene>
<comment type="function">
    <text evidence="2">The beta subunit is responsible for the synthesis of L-tryptophan from indole and L-serine.</text>
</comment>
<dbReference type="PIRSF" id="PIRSF001413">
    <property type="entry name" value="Trp_syn_beta"/>
    <property type="match status" value="1"/>
</dbReference>
<protein>
    <recommendedName>
        <fullName evidence="6">tryptophan synthase</fullName>
        <ecNumber evidence="6">4.2.1.20</ecNumber>
    </recommendedName>
</protein>
<dbReference type="EC" id="4.2.1.20" evidence="6"/>
<comment type="pathway">
    <text evidence="3">Amino-acid biosynthesis; L-tryptophan biosynthesis; L-tryptophan from chorismate: step 5/5.</text>
</comment>
<dbReference type="GO" id="GO:0005737">
    <property type="term" value="C:cytoplasm"/>
    <property type="evidence" value="ECO:0007669"/>
    <property type="project" value="TreeGrafter"/>
</dbReference>
<evidence type="ECO:0000256" key="12">
    <source>
        <dbReference type="ARBA" id="ARBA00049047"/>
    </source>
</evidence>
<evidence type="ECO:0000259" key="13">
    <source>
        <dbReference type="Pfam" id="PF00291"/>
    </source>
</evidence>
<keyword evidence="8" id="KW-0822">Tryptophan biosynthesis</keyword>
<dbReference type="GO" id="GO:0004834">
    <property type="term" value="F:tryptophan synthase activity"/>
    <property type="evidence" value="ECO:0007669"/>
    <property type="project" value="UniProtKB-EC"/>
</dbReference>
<evidence type="ECO:0000256" key="2">
    <source>
        <dbReference type="ARBA" id="ARBA00002786"/>
    </source>
</evidence>
<feature type="domain" description="Tryptophan synthase beta chain-like PALP" evidence="13">
    <location>
        <begin position="92"/>
        <end position="426"/>
    </location>
</feature>
<evidence type="ECO:0000256" key="4">
    <source>
        <dbReference type="ARBA" id="ARBA00009982"/>
    </source>
</evidence>
<comment type="similarity">
    <text evidence="4">Belongs to the TrpB family.</text>
</comment>
<evidence type="ECO:0000256" key="11">
    <source>
        <dbReference type="ARBA" id="ARBA00023239"/>
    </source>
</evidence>
<dbReference type="PIRSF" id="PIRSF500824">
    <property type="entry name" value="TrpB_prok"/>
    <property type="match status" value="1"/>
</dbReference>
<evidence type="ECO:0000256" key="6">
    <source>
        <dbReference type="ARBA" id="ARBA00012043"/>
    </source>
</evidence>
<dbReference type="EMBL" id="CAADEX010000012">
    <property type="protein sequence ID" value="VFJ46093.1"/>
    <property type="molecule type" value="Genomic_DNA"/>
</dbReference>
<evidence type="ECO:0000256" key="7">
    <source>
        <dbReference type="ARBA" id="ARBA00022605"/>
    </source>
</evidence>
<keyword evidence="10" id="KW-0057">Aromatic amino acid biosynthesis</keyword>
<dbReference type="SUPFAM" id="SSF53686">
    <property type="entry name" value="Tryptophan synthase beta subunit-like PLP-dependent enzymes"/>
    <property type="match status" value="1"/>
</dbReference>
<sequence>MADLVHGAAIQRLDAEKARAVSCGQAVPGQWFNVIPHLPEPIPASRDPRDGEHSRIERMRRIRVARMVEQDSILDPWIDIPQAVYDEYLEVGRPTPLHRARSLERALRTPARLYFKREDLLPTGSFKLNSAIAQAYYAAKEGAAGLVTETGAGQWGHSLAYACNRFGLNAVIFWVRVSREQKPYRVVLSQLLGGAIHDSPSDRTASGRRVLAKDPECTGSIGTAIGDAISFAMDNPEYKYVSGSNLPHVLLHQTVIGLETRAQLAAIGESPTHLVACVGGGSNLGGFMNPFLPEKLQGTDAPVFFAAESDAAPRLTKGQYRYDHADPVGLTPLTLSYTLGMDYVPPAVHTGGLRQHSGSAIVGLLRKHGLLEARAYSQTDAFEAGRLMVEMERILPAPESCHAVRAVIDLATAAKDSGDPPVIVACLSGNGILDLQGYKDVLGL</sequence>
<dbReference type="PANTHER" id="PTHR48077">
    <property type="entry name" value="TRYPTOPHAN SYNTHASE-RELATED"/>
    <property type="match status" value="1"/>
</dbReference>
<keyword evidence="9" id="KW-0663">Pyridoxal phosphate</keyword>
<evidence type="ECO:0000256" key="10">
    <source>
        <dbReference type="ARBA" id="ARBA00023141"/>
    </source>
</evidence>
<dbReference type="InterPro" id="IPR036052">
    <property type="entry name" value="TrpB-like_PALP_sf"/>
</dbReference>
<dbReference type="AlphaFoldDB" id="A0A450S379"/>
<keyword evidence="7" id="KW-0028">Amino-acid biosynthesis</keyword>
<evidence type="ECO:0000256" key="9">
    <source>
        <dbReference type="ARBA" id="ARBA00022898"/>
    </source>
</evidence>
<comment type="cofactor">
    <cofactor evidence="1">
        <name>pyridoxal 5'-phosphate</name>
        <dbReference type="ChEBI" id="CHEBI:597326"/>
    </cofactor>
</comment>
<comment type="subunit">
    <text evidence="5">Tetramer of two alpha and two beta chains.</text>
</comment>
<dbReference type="Pfam" id="PF00291">
    <property type="entry name" value="PALP"/>
    <property type="match status" value="1"/>
</dbReference>
<accession>A0A450S379</accession>
<dbReference type="GO" id="GO:0052684">
    <property type="term" value="F:L-serine hydro-lyase (adding indole, L-tryptophan-forming) activity"/>
    <property type="evidence" value="ECO:0007669"/>
    <property type="project" value="TreeGrafter"/>
</dbReference>
<dbReference type="NCBIfam" id="NF009057">
    <property type="entry name" value="PRK12391.1"/>
    <property type="match status" value="1"/>
</dbReference>
<evidence type="ECO:0000313" key="14">
    <source>
        <dbReference type="EMBL" id="VFJ46093.1"/>
    </source>
</evidence>
<comment type="catalytic activity">
    <reaction evidence="12">
        <text>(1S,2R)-1-C-(indol-3-yl)glycerol 3-phosphate + L-serine = D-glyceraldehyde 3-phosphate + L-tryptophan + H2O</text>
        <dbReference type="Rhea" id="RHEA:10532"/>
        <dbReference type="ChEBI" id="CHEBI:15377"/>
        <dbReference type="ChEBI" id="CHEBI:33384"/>
        <dbReference type="ChEBI" id="CHEBI:57912"/>
        <dbReference type="ChEBI" id="CHEBI:58866"/>
        <dbReference type="ChEBI" id="CHEBI:59776"/>
        <dbReference type="EC" id="4.2.1.20"/>
    </reaction>
</comment>
<name>A0A450S379_9GAMM</name>
<dbReference type="InterPro" id="IPR023026">
    <property type="entry name" value="Trp_synth_beta/beta-like"/>
</dbReference>
<evidence type="ECO:0000256" key="5">
    <source>
        <dbReference type="ARBA" id="ARBA00011270"/>
    </source>
</evidence>
<dbReference type="InterPro" id="IPR001926">
    <property type="entry name" value="TrpB-like_PALP"/>
</dbReference>
<keyword evidence="11" id="KW-0456">Lyase</keyword>